<dbReference type="PRINTS" id="PR00987">
    <property type="entry name" value="TRNASYNTHGLU"/>
</dbReference>
<feature type="domain" description="Glutamyl/glutaminyl-tRNA synthetase class Ib catalytic" evidence="9">
    <location>
        <begin position="12"/>
        <end position="250"/>
    </location>
</feature>
<feature type="binding site" evidence="7">
    <location>
        <position position="124"/>
    </location>
    <ligand>
        <name>Zn(2+)</name>
        <dbReference type="ChEBI" id="CHEBI:29105"/>
    </ligand>
</feature>
<evidence type="ECO:0000313" key="11">
    <source>
        <dbReference type="Proteomes" id="UP000242205"/>
    </source>
</evidence>
<dbReference type="NCBIfam" id="NF004314">
    <property type="entry name" value="PRK05710.1-3"/>
    <property type="match status" value="1"/>
</dbReference>
<gene>
    <name evidence="7" type="primary">gluQ</name>
    <name evidence="10" type="ORF">C0099_04770</name>
</gene>
<dbReference type="InterPro" id="IPR014729">
    <property type="entry name" value="Rossmann-like_a/b/a_fold"/>
</dbReference>
<feature type="short sequence motif" description="'HIGH' region" evidence="7">
    <location>
        <begin position="15"/>
        <end position="25"/>
    </location>
</feature>
<feature type="binding site" evidence="7">
    <location>
        <position position="240"/>
    </location>
    <ligand>
        <name>ATP</name>
        <dbReference type="ChEBI" id="CHEBI:30616"/>
    </ligand>
</feature>
<dbReference type="SUPFAM" id="SSF52374">
    <property type="entry name" value="Nucleotidylyl transferase"/>
    <property type="match status" value="1"/>
</dbReference>
<evidence type="ECO:0000256" key="7">
    <source>
        <dbReference type="HAMAP-Rule" id="MF_01428"/>
    </source>
</evidence>
<feature type="short sequence motif" description="'KMSKS' region" evidence="7">
    <location>
        <begin position="237"/>
        <end position="241"/>
    </location>
</feature>
<keyword evidence="3 7" id="KW-0547">Nucleotide-binding</keyword>
<keyword evidence="4 7" id="KW-0862">Zinc</keyword>
<accession>A0A2I6S4Y3</accession>
<dbReference type="Gene3D" id="3.40.50.620">
    <property type="entry name" value="HUPs"/>
    <property type="match status" value="1"/>
</dbReference>
<dbReference type="InterPro" id="IPR000924">
    <property type="entry name" value="Glu/Gln-tRNA-synth"/>
</dbReference>
<dbReference type="InterPro" id="IPR020058">
    <property type="entry name" value="Glu/Gln-tRNA-synth_Ib_cat-dom"/>
</dbReference>
<dbReference type="RefSeq" id="WP_102246381.1">
    <property type="nucleotide sequence ID" value="NZ_CP025682.1"/>
</dbReference>
<keyword evidence="5 7" id="KW-0067">ATP-binding</keyword>
<evidence type="ECO:0000256" key="6">
    <source>
        <dbReference type="ARBA" id="ARBA00023146"/>
    </source>
</evidence>
<comment type="similarity">
    <text evidence="7">Belongs to the class-I aminoacyl-tRNA synthetase family. GluQ subfamily.</text>
</comment>
<sequence length="307" mass="32596">MTDKATANYIGRFAPSPTGPLHFGSLVAAVASFCVARAAGGRWLLRIDDVDTPRCVAGAAEDILATLARFGLEWDGEPVWQSRRTAAYRAAFEGLRQAGHVFGCACTRRELADSAIAPDGSHVYPGTCRDGLPPGREARAWRVRVAGCVAFEDAIQGRQQVQLEDEVGDFVVLRADGLFAYQLAAVVDDRDAGVTDIVRGADLLASSVRQIHLRHLLGAPTPRHAHVPVALDAAGEKLSKQTLARAIGAYTPGEALHAALAFLGQCPPKDLANAPATQVVDWAVANWSLGDVPRCLGARTPDSFASQ</sequence>
<feature type="binding site" evidence="7">
    <location>
        <position position="181"/>
    </location>
    <ligand>
        <name>L-glutamate</name>
        <dbReference type="ChEBI" id="CHEBI:29985"/>
    </ligand>
</feature>
<keyword evidence="6 7" id="KW-0030">Aminoacyl-tRNA synthetase</keyword>
<protein>
    <recommendedName>
        <fullName evidence="7">Glutamyl-Q tRNA(Asp) synthetase</fullName>
        <shortName evidence="7">Glu-Q-RSs</shortName>
        <ecNumber evidence="7">6.1.1.-</ecNumber>
    </recommendedName>
</protein>
<feature type="binding site" evidence="7">
    <location>
        <position position="199"/>
    </location>
    <ligand>
        <name>L-glutamate</name>
        <dbReference type="ChEBI" id="CHEBI:29985"/>
    </ligand>
</feature>
<name>A0A2I6S4Y3_9RHOO</name>
<organism evidence="10 11">
    <name type="scientific">Pseudazoarcus pumilus</name>
    <dbReference type="NCBI Taxonomy" id="2067960"/>
    <lineage>
        <taxon>Bacteria</taxon>
        <taxon>Pseudomonadati</taxon>
        <taxon>Pseudomonadota</taxon>
        <taxon>Betaproteobacteria</taxon>
        <taxon>Rhodocyclales</taxon>
        <taxon>Zoogloeaceae</taxon>
        <taxon>Pseudazoarcus</taxon>
    </lineage>
</organism>
<feature type="binding site" evidence="7">
    <location>
        <begin position="12"/>
        <end position="16"/>
    </location>
    <ligand>
        <name>L-glutamate</name>
        <dbReference type="ChEBI" id="CHEBI:29985"/>
    </ligand>
</feature>
<dbReference type="NCBIfam" id="TIGR03838">
    <property type="entry name" value="queuosine_YadB"/>
    <property type="match status" value="1"/>
</dbReference>
<keyword evidence="2 7" id="KW-0479">Metal-binding</keyword>
<keyword evidence="8" id="KW-0648">Protein biosynthesis</keyword>
<dbReference type="EMBL" id="CP025682">
    <property type="protein sequence ID" value="AUN94311.1"/>
    <property type="molecule type" value="Genomic_DNA"/>
</dbReference>
<evidence type="ECO:0000313" key="10">
    <source>
        <dbReference type="EMBL" id="AUN94311.1"/>
    </source>
</evidence>
<dbReference type="InterPro" id="IPR022380">
    <property type="entry name" value="Glu-Q_tRNA(Asp)_Synthase"/>
</dbReference>
<evidence type="ECO:0000256" key="4">
    <source>
        <dbReference type="ARBA" id="ARBA00022833"/>
    </source>
</evidence>
<dbReference type="KEGG" id="atw:C0099_04770"/>
<dbReference type="GO" id="GO:0006424">
    <property type="term" value="P:glutamyl-tRNA aminoacylation"/>
    <property type="evidence" value="ECO:0007669"/>
    <property type="project" value="InterPro"/>
</dbReference>
<feature type="binding site" evidence="7">
    <location>
        <position position="128"/>
    </location>
    <ligand>
        <name>Zn(2+)</name>
        <dbReference type="ChEBI" id="CHEBI:29105"/>
    </ligand>
</feature>
<feature type="binding site" evidence="7">
    <location>
        <position position="106"/>
    </location>
    <ligand>
        <name>Zn(2+)</name>
        <dbReference type="ChEBI" id="CHEBI:29105"/>
    </ligand>
</feature>
<dbReference type="Proteomes" id="UP000242205">
    <property type="component" value="Chromosome"/>
</dbReference>
<evidence type="ECO:0000256" key="5">
    <source>
        <dbReference type="ARBA" id="ARBA00022840"/>
    </source>
</evidence>
<reference evidence="10 11" key="1">
    <citation type="submission" date="2018-01" db="EMBL/GenBank/DDBJ databases">
        <authorList>
            <person name="Fu G.-Y."/>
        </authorList>
    </citation>
    <scope>NUCLEOTIDE SEQUENCE [LARGE SCALE GENOMIC DNA]</scope>
    <source>
        <strain evidence="10 11">SY39</strain>
    </source>
</reference>
<dbReference type="Pfam" id="PF00749">
    <property type="entry name" value="tRNA-synt_1c"/>
    <property type="match status" value="1"/>
</dbReference>
<feature type="binding site" evidence="7">
    <location>
        <position position="48"/>
    </location>
    <ligand>
        <name>L-glutamate</name>
        <dbReference type="ChEBI" id="CHEBI:29985"/>
    </ligand>
</feature>
<dbReference type="PANTHER" id="PTHR43311">
    <property type="entry name" value="GLUTAMATE--TRNA LIGASE"/>
    <property type="match status" value="1"/>
</dbReference>
<dbReference type="OrthoDB" id="9807503at2"/>
<proteinExistence type="inferred from homology"/>
<feature type="binding site" evidence="7">
    <location>
        <position position="104"/>
    </location>
    <ligand>
        <name>Zn(2+)</name>
        <dbReference type="ChEBI" id="CHEBI:29105"/>
    </ligand>
</feature>
<keyword evidence="1 7" id="KW-0436">Ligase</keyword>
<comment type="function">
    <text evidence="7">Catalyzes the tRNA-independent activation of glutamate in presence of ATP and the subsequent transfer of glutamate onto a tRNA(Asp). Glutamate is transferred on the 2-amino-5-(4,5-dihydroxy-2-cyclopenten-1-yl) moiety of the queuosine in the wobble position of the QUC anticodon.</text>
</comment>
<dbReference type="FunFam" id="3.40.50.620:FF:000093">
    <property type="entry name" value="Glutamyl-Q tRNA(Asp) synthetase"/>
    <property type="match status" value="1"/>
</dbReference>
<dbReference type="GO" id="GO:0005829">
    <property type="term" value="C:cytosol"/>
    <property type="evidence" value="ECO:0007669"/>
    <property type="project" value="TreeGrafter"/>
</dbReference>
<dbReference type="EC" id="6.1.1.-" evidence="7"/>
<dbReference type="InterPro" id="IPR049940">
    <property type="entry name" value="GluQ/Sye"/>
</dbReference>
<dbReference type="GO" id="GO:0004818">
    <property type="term" value="F:glutamate-tRNA ligase activity"/>
    <property type="evidence" value="ECO:0007669"/>
    <property type="project" value="TreeGrafter"/>
</dbReference>
<evidence type="ECO:0000256" key="3">
    <source>
        <dbReference type="ARBA" id="ARBA00022741"/>
    </source>
</evidence>
<evidence type="ECO:0000259" key="9">
    <source>
        <dbReference type="Pfam" id="PF00749"/>
    </source>
</evidence>
<evidence type="ECO:0000256" key="2">
    <source>
        <dbReference type="ARBA" id="ARBA00022723"/>
    </source>
</evidence>
<dbReference type="PANTHER" id="PTHR43311:SF1">
    <property type="entry name" value="GLUTAMYL-Q TRNA(ASP) SYNTHETASE"/>
    <property type="match status" value="1"/>
</dbReference>
<evidence type="ECO:0000256" key="1">
    <source>
        <dbReference type="ARBA" id="ARBA00022598"/>
    </source>
</evidence>
<evidence type="ECO:0000256" key="8">
    <source>
        <dbReference type="RuleBase" id="RU363037"/>
    </source>
</evidence>
<dbReference type="GO" id="GO:0008270">
    <property type="term" value="F:zinc ion binding"/>
    <property type="evidence" value="ECO:0007669"/>
    <property type="project" value="UniProtKB-UniRule"/>
</dbReference>
<dbReference type="GO" id="GO:0005524">
    <property type="term" value="F:ATP binding"/>
    <property type="evidence" value="ECO:0007669"/>
    <property type="project" value="UniProtKB-KW"/>
</dbReference>
<keyword evidence="11" id="KW-1185">Reference proteome</keyword>
<dbReference type="GO" id="GO:0006400">
    <property type="term" value="P:tRNA modification"/>
    <property type="evidence" value="ECO:0007669"/>
    <property type="project" value="InterPro"/>
</dbReference>
<comment type="cofactor">
    <cofactor evidence="7">
        <name>Zn(2+)</name>
        <dbReference type="ChEBI" id="CHEBI:29105"/>
    </cofactor>
    <text evidence="7">Binds 1 zinc ion per subunit.</text>
</comment>
<dbReference type="HAMAP" id="MF_01428">
    <property type="entry name" value="Glu_Q_tRNA_synth"/>
    <property type="match status" value="1"/>
</dbReference>
<dbReference type="AlphaFoldDB" id="A0A2I6S4Y3"/>